<evidence type="ECO:0000256" key="4">
    <source>
        <dbReference type="ARBA" id="ARBA00022840"/>
    </source>
</evidence>
<dbReference type="EMBL" id="ABCS01000159">
    <property type="protein sequence ID" value="EDM73963.1"/>
    <property type="molecule type" value="Genomic_DNA"/>
</dbReference>
<name>A6GJK5_9BACT</name>
<reference evidence="8 9" key="1">
    <citation type="submission" date="2007-06" db="EMBL/GenBank/DDBJ databases">
        <authorList>
            <person name="Shimkets L."/>
            <person name="Ferriera S."/>
            <person name="Johnson J."/>
            <person name="Kravitz S."/>
            <person name="Beeson K."/>
            <person name="Sutton G."/>
            <person name="Rogers Y.-H."/>
            <person name="Friedman R."/>
            <person name="Frazier M."/>
            <person name="Venter J.C."/>
        </authorList>
    </citation>
    <scope>NUCLEOTIDE SEQUENCE [LARGE SCALE GENOMIC DNA]</scope>
    <source>
        <strain evidence="8 9">SIR-1</strain>
    </source>
</reference>
<evidence type="ECO:0000256" key="2">
    <source>
        <dbReference type="ARBA" id="ARBA00022741"/>
    </source>
</evidence>
<dbReference type="AlphaFoldDB" id="A6GJK5"/>
<dbReference type="PROSITE" id="PS00107">
    <property type="entry name" value="PROTEIN_KINASE_ATP"/>
    <property type="match status" value="1"/>
</dbReference>
<gene>
    <name evidence="8" type="ORF">PPSIR1_13735</name>
</gene>
<evidence type="ECO:0000313" key="8">
    <source>
        <dbReference type="EMBL" id="EDM73963.1"/>
    </source>
</evidence>
<organism evidence="8 9">
    <name type="scientific">Plesiocystis pacifica SIR-1</name>
    <dbReference type="NCBI Taxonomy" id="391625"/>
    <lineage>
        <taxon>Bacteria</taxon>
        <taxon>Pseudomonadati</taxon>
        <taxon>Myxococcota</taxon>
        <taxon>Polyangia</taxon>
        <taxon>Nannocystales</taxon>
        <taxon>Nannocystaceae</taxon>
        <taxon>Plesiocystis</taxon>
    </lineage>
</organism>
<protein>
    <submittedName>
        <fullName evidence="8">Serine/threonine kinase family protein</fullName>
    </submittedName>
</protein>
<dbReference type="PANTHER" id="PTHR43289:SF34">
    <property type="entry name" value="SERINE_THREONINE-PROTEIN KINASE YBDM-RELATED"/>
    <property type="match status" value="1"/>
</dbReference>
<evidence type="ECO:0000256" key="3">
    <source>
        <dbReference type="ARBA" id="ARBA00022777"/>
    </source>
</evidence>
<dbReference type="InterPro" id="IPR017441">
    <property type="entry name" value="Protein_kinase_ATP_BS"/>
</dbReference>
<feature type="binding site" evidence="5">
    <location>
        <position position="74"/>
    </location>
    <ligand>
        <name>ATP</name>
        <dbReference type="ChEBI" id="CHEBI:30616"/>
    </ligand>
</feature>
<accession>A6GJK5</accession>
<dbReference type="Proteomes" id="UP000005801">
    <property type="component" value="Unassembled WGS sequence"/>
</dbReference>
<dbReference type="InterPro" id="IPR011009">
    <property type="entry name" value="Kinase-like_dom_sf"/>
</dbReference>
<dbReference type="GO" id="GO:0005524">
    <property type="term" value="F:ATP binding"/>
    <property type="evidence" value="ECO:0007669"/>
    <property type="project" value="UniProtKB-UniRule"/>
</dbReference>
<dbReference type="eggNOG" id="COG0515">
    <property type="taxonomic scope" value="Bacteria"/>
</dbReference>
<feature type="non-terminal residue" evidence="8">
    <location>
        <position position="105"/>
    </location>
</feature>
<proteinExistence type="predicted"/>
<feature type="domain" description="Protein kinase" evidence="7">
    <location>
        <begin position="45"/>
        <end position="105"/>
    </location>
</feature>
<keyword evidence="9" id="KW-1185">Reference proteome</keyword>
<dbReference type="PANTHER" id="PTHR43289">
    <property type="entry name" value="MITOGEN-ACTIVATED PROTEIN KINASE KINASE KINASE 20-RELATED"/>
    <property type="match status" value="1"/>
</dbReference>
<keyword evidence="4 5" id="KW-0067">ATP-binding</keyword>
<comment type="caution">
    <text evidence="8">The sequence shown here is derived from an EMBL/GenBank/DDBJ whole genome shotgun (WGS) entry which is preliminary data.</text>
</comment>
<evidence type="ECO:0000259" key="7">
    <source>
        <dbReference type="PROSITE" id="PS50011"/>
    </source>
</evidence>
<keyword evidence="3 8" id="KW-0418">Kinase</keyword>
<keyword evidence="1" id="KW-0808">Transferase</keyword>
<keyword evidence="2 5" id="KW-0547">Nucleotide-binding</keyword>
<dbReference type="GO" id="GO:0004674">
    <property type="term" value="F:protein serine/threonine kinase activity"/>
    <property type="evidence" value="ECO:0007669"/>
    <property type="project" value="TreeGrafter"/>
</dbReference>
<evidence type="ECO:0000256" key="6">
    <source>
        <dbReference type="SAM" id="MobiDB-lite"/>
    </source>
</evidence>
<feature type="region of interest" description="Disordered" evidence="6">
    <location>
        <begin position="1"/>
        <end position="21"/>
    </location>
</feature>
<dbReference type="InterPro" id="IPR000719">
    <property type="entry name" value="Prot_kinase_dom"/>
</dbReference>
<sequence>MKQELERGLEQAGKRDAGFETRRQKRMIAAAVFGRKPPPTMLDRYTVIRELGSGGMGTVYLAYDDQLDRRVAVKLLRGRGAAPEAQARLQREAQVMARLSHPNVV</sequence>
<dbReference type="Gene3D" id="3.30.200.20">
    <property type="entry name" value="Phosphorylase Kinase, domain 1"/>
    <property type="match status" value="1"/>
</dbReference>
<dbReference type="SUPFAM" id="SSF56112">
    <property type="entry name" value="Protein kinase-like (PK-like)"/>
    <property type="match status" value="1"/>
</dbReference>
<evidence type="ECO:0000256" key="5">
    <source>
        <dbReference type="PROSITE-ProRule" id="PRU10141"/>
    </source>
</evidence>
<evidence type="ECO:0000313" key="9">
    <source>
        <dbReference type="Proteomes" id="UP000005801"/>
    </source>
</evidence>
<dbReference type="STRING" id="391625.PPSIR1_13735"/>
<dbReference type="RefSeq" id="WP_006976891.1">
    <property type="nucleotide sequence ID" value="NZ_ABCS01000159.1"/>
</dbReference>
<evidence type="ECO:0000256" key="1">
    <source>
        <dbReference type="ARBA" id="ARBA00022679"/>
    </source>
</evidence>
<dbReference type="Pfam" id="PF00069">
    <property type="entry name" value="Pkinase"/>
    <property type="match status" value="1"/>
</dbReference>
<dbReference type="PROSITE" id="PS50011">
    <property type="entry name" value="PROTEIN_KINASE_DOM"/>
    <property type="match status" value="1"/>
</dbReference>